<proteinExistence type="predicted"/>
<gene>
    <name evidence="1" type="ORF">CRN52_13550</name>
</gene>
<dbReference type="Proteomes" id="UP000237466">
    <property type="component" value="Unassembled WGS sequence"/>
</dbReference>
<protein>
    <submittedName>
        <fullName evidence="1">Uncharacterized protein</fullName>
    </submittedName>
</protein>
<dbReference type="AlphaFoldDB" id="A0A2S3R1V8"/>
<evidence type="ECO:0000313" key="1">
    <source>
        <dbReference type="EMBL" id="POB47098.1"/>
    </source>
</evidence>
<reference evidence="1 2" key="1">
    <citation type="journal article" date="2018" name="Front. Microbiol.">
        <title>Phylogeny of Vibrio vulnificus from the Analysis of the Core-Genome: Implications for Intra-Species Taxonomy.</title>
        <authorList>
            <person name="Roig F.J."/>
            <person name="Gonzalez-Candelas F."/>
            <person name="Sanjuan E."/>
            <person name="Fouz B."/>
            <person name="Feil E.J."/>
            <person name="Llorens C."/>
            <person name="Baker-Austin C."/>
            <person name="Oliver J.D."/>
            <person name="Danin-Poleg Y."/>
            <person name="Gibas C.J."/>
            <person name="Kashi Y."/>
            <person name="Gulig P.A."/>
            <person name="Morrison S.S."/>
            <person name="Amaro C."/>
        </authorList>
    </citation>
    <scope>NUCLEOTIDE SEQUENCE [LARGE SCALE GENOMIC DNA]</scope>
    <source>
        <strain evidence="1 2">CECT4608</strain>
    </source>
</reference>
<sequence>MVSQGFANKFFSKAALKVAEMYSGYFCYEEDAEWMIPTFELNAQQRRTILTSDKFEQMSDQEIEDYLIDQLSGTNPDYLVERGYEPRGELYEIHKMRIVVDKARLAKDPDLITCPWTDTKTFMRGVDLVLTADHKRHFVRAESYNKQRDAGRVDSLFIRLSKCDVVVHDVDANSAELEPLEVRLSKYAVDLANSFLEKLKNDPEADKQELAGGYYGYRAKYNGTMESARSEFMYQYSTERNVSTCDALNVFNKCLTEAFTNVNPEFHNCRIFADAKRTFPEPKIDSTDVNATVNA</sequence>
<evidence type="ECO:0000313" key="2">
    <source>
        <dbReference type="Proteomes" id="UP000237466"/>
    </source>
</evidence>
<organism evidence="1 2">
    <name type="scientific">Vibrio vulnificus</name>
    <dbReference type="NCBI Taxonomy" id="672"/>
    <lineage>
        <taxon>Bacteria</taxon>
        <taxon>Pseudomonadati</taxon>
        <taxon>Pseudomonadota</taxon>
        <taxon>Gammaproteobacteria</taxon>
        <taxon>Vibrionales</taxon>
        <taxon>Vibrionaceae</taxon>
        <taxon>Vibrio</taxon>
    </lineage>
</organism>
<accession>A0A2S3R1V8</accession>
<comment type="caution">
    <text evidence="1">The sequence shown here is derived from an EMBL/GenBank/DDBJ whole genome shotgun (WGS) entry which is preliminary data.</text>
</comment>
<name>A0A2S3R1V8_VIBVL</name>
<dbReference type="EMBL" id="PDGH01000101">
    <property type="protein sequence ID" value="POB47098.1"/>
    <property type="molecule type" value="Genomic_DNA"/>
</dbReference>